<dbReference type="SUPFAM" id="SSF53383">
    <property type="entry name" value="PLP-dependent transferases"/>
    <property type="match status" value="1"/>
</dbReference>
<keyword evidence="3" id="KW-0597">Phosphoprotein</keyword>
<keyword evidence="12" id="KW-1185">Reference proteome</keyword>
<dbReference type="PROSITE" id="PS00599">
    <property type="entry name" value="AA_TRANSFER_CLASS_2"/>
    <property type="match status" value="1"/>
</dbReference>
<comment type="caution">
    <text evidence="11">The sequence shown here is derived from an EMBL/GenBank/DDBJ whole genome shotgun (WGS) entry which is preliminary data.</text>
</comment>
<keyword evidence="6" id="KW-0045">Antibiotic biosynthesis</keyword>
<evidence type="ECO:0000313" key="12">
    <source>
        <dbReference type="Proteomes" id="UP001499989"/>
    </source>
</evidence>
<dbReference type="InterPro" id="IPR036736">
    <property type="entry name" value="ACP-like_sf"/>
</dbReference>
<dbReference type="Gene3D" id="3.40.366.10">
    <property type="entry name" value="Malonyl-Coenzyme A Acyl Carrier Protein, domain 2"/>
    <property type="match status" value="1"/>
</dbReference>
<dbReference type="SUPFAM" id="SSF52151">
    <property type="entry name" value="FabD/lysophospholipase-like"/>
    <property type="match status" value="1"/>
</dbReference>
<evidence type="ECO:0000256" key="2">
    <source>
        <dbReference type="ARBA" id="ARBA00022450"/>
    </source>
</evidence>
<dbReference type="Pfam" id="PF00501">
    <property type="entry name" value="AMP-binding"/>
    <property type="match status" value="1"/>
</dbReference>
<dbReference type="InterPro" id="IPR000873">
    <property type="entry name" value="AMP-dep_synth/lig_dom"/>
</dbReference>
<dbReference type="PANTHER" id="PTHR43775">
    <property type="entry name" value="FATTY ACID SYNTHASE"/>
    <property type="match status" value="1"/>
</dbReference>
<gene>
    <name evidence="11" type="ORF">GCM10010310_19040</name>
</gene>
<feature type="domain" description="Carrier" evidence="9">
    <location>
        <begin position="698"/>
        <end position="775"/>
    </location>
</feature>
<dbReference type="Proteomes" id="UP001499989">
    <property type="component" value="Unassembled WGS sequence"/>
</dbReference>
<feature type="region of interest" description="Disordered" evidence="8">
    <location>
        <begin position="1"/>
        <end position="24"/>
    </location>
</feature>
<dbReference type="SMART" id="SM00827">
    <property type="entry name" value="PKS_AT"/>
    <property type="match status" value="1"/>
</dbReference>
<name>A0ABN3SFL7_9ACTN</name>
<dbReference type="InterPro" id="IPR016039">
    <property type="entry name" value="Thiolase-like"/>
</dbReference>
<dbReference type="SUPFAM" id="SSF55048">
    <property type="entry name" value="Probable ACP-binding domain of malonyl-CoA ACP transacylase"/>
    <property type="match status" value="1"/>
</dbReference>
<dbReference type="InterPro" id="IPR014031">
    <property type="entry name" value="Ketoacyl_synth_C"/>
</dbReference>
<evidence type="ECO:0000259" key="10">
    <source>
        <dbReference type="PROSITE" id="PS52004"/>
    </source>
</evidence>
<dbReference type="Pfam" id="PF00109">
    <property type="entry name" value="ketoacyl-synt"/>
    <property type="match status" value="1"/>
</dbReference>
<dbReference type="Gene3D" id="1.10.1200.10">
    <property type="entry name" value="ACP-like"/>
    <property type="match status" value="2"/>
</dbReference>
<dbReference type="PROSITE" id="PS00606">
    <property type="entry name" value="KS3_1"/>
    <property type="match status" value="1"/>
</dbReference>
<evidence type="ECO:0000256" key="7">
    <source>
        <dbReference type="ARBA" id="ARBA00023315"/>
    </source>
</evidence>
<dbReference type="SMART" id="SM00825">
    <property type="entry name" value="PKS_KS"/>
    <property type="match status" value="1"/>
</dbReference>
<evidence type="ECO:0000256" key="3">
    <source>
        <dbReference type="ARBA" id="ARBA00022553"/>
    </source>
</evidence>
<feature type="region of interest" description="Disordered" evidence="8">
    <location>
        <begin position="1670"/>
        <end position="1698"/>
    </location>
</feature>
<dbReference type="SUPFAM" id="SSF53901">
    <property type="entry name" value="Thiolase-like"/>
    <property type="match status" value="1"/>
</dbReference>
<feature type="domain" description="Carrier" evidence="9">
    <location>
        <begin position="1694"/>
        <end position="1773"/>
    </location>
</feature>
<keyword evidence="5" id="KW-0663">Pyridoxal phosphate</keyword>
<dbReference type="PROSITE" id="PS52004">
    <property type="entry name" value="KS3_2"/>
    <property type="match status" value="1"/>
</dbReference>
<keyword evidence="2" id="KW-0596">Phosphopantetheine</keyword>
<dbReference type="CDD" id="cd06454">
    <property type="entry name" value="KBL_like"/>
    <property type="match status" value="1"/>
</dbReference>
<evidence type="ECO:0000256" key="5">
    <source>
        <dbReference type="ARBA" id="ARBA00022898"/>
    </source>
</evidence>
<reference evidence="11 12" key="1">
    <citation type="journal article" date="2019" name="Int. J. Syst. Evol. Microbiol.">
        <title>The Global Catalogue of Microorganisms (GCM) 10K type strain sequencing project: providing services to taxonomists for standard genome sequencing and annotation.</title>
        <authorList>
            <consortium name="The Broad Institute Genomics Platform"/>
            <consortium name="The Broad Institute Genome Sequencing Center for Infectious Disease"/>
            <person name="Wu L."/>
            <person name="Ma J."/>
        </authorList>
    </citation>
    <scope>NUCLEOTIDE SEQUENCE [LARGE SCALE GENOMIC DNA]</scope>
    <source>
        <strain evidence="11 12">JCM 4531</strain>
    </source>
</reference>
<dbReference type="InterPro" id="IPR015421">
    <property type="entry name" value="PyrdxlP-dep_Trfase_major"/>
</dbReference>
<dbReference type="SMART" id="SM01294">
    <property type="entry name" value="PKS_PP_betabranch"/>
    <property type="match status" value="1"/>
</dbReference>
<feature type="compositionally biased region" description="Low complexity" evidence="8">
    <location>
        <begin position="1686"/>
        <end position="1697"/>
    </location>
</feature>
<evidence type="ECO:0000256" key="1">
    <source>
        <dbReference type="ARBA" id="ARBA00001933"/>
    </source>
</evidence>
<feature type="compositionally biased region" description="Low complexity" evidence="8">
    <location>
        <begin position="1781"/>
        <end position="1795"/>
    </location>
</feature>
<dbReference type="InterPro" id="IPR004839">
    <property type="entry name" value="Aminotransferase_I/II_large"/>
</dbReference>
<keyword evidence="7" id="KW-0012">Acyltransferase</keyword>
<dbReference type="InterPro" id="IPR040097">
    <property type="entry name" value="FAAL/FAAC"/>
</dbReference>
<dbReference type="SUPFAM" id="SSF47336">
    <property type="entry name" value="ACP-like"/>
    <property type="match status" value="2"/>
</dbReference>
<dbReference type="SUPFAM" id="SSF56801">
    <property type="entry name" value="Acetyl-CoA synthetase-like"/>
    <property type="match status" value="1"/>
</dbReference>
<feature type="region of interest" description="Disordered" evidence="8">
    <location>
        <begin position="1870"/>
        <end position="1891"/>
    </location>
</feature>
<dbReference type="Pfam" id="PF00698">
    <property type="entry name" value="Acyl_transf_1"/>
    <property type="match status" value="1"/>
</dbReference>
<dbReference type="InterPro" id="IPR001227">
    <property type="entry name" value="Ac_transferase_dom_sf"/>
</dbReference>
<dbReference type="SMART" id="SM00823">
    <property type="entry name" value="PKS_PP"/>
    <property type="match status" value="2"/>
</dbReference>
<feature type="compositionally biased region" description="Pro residues" evidence="8">
    <location>
        <begin position="1796"/>
        <end position="1806"/>
    </location>
</feature>
<dbReference type="Gene3D" id="3.30.300.30">
    <property type="match status" value="1"/>
</dbReference>
<dbReference type="InterPro" id="IPR050091">
    <property type="entry name" value="PKS_NRPS_Biosynth_Enz"/>
</dbReference>
<dbReference type="PROSITE" id="PS50075">
    <property type="entry name" value="CARRIER"/>
    <property type="match status" value="2"/>
</dbReference>
<dbReference type="Pfam" id="PF16197">
    <property type="entry name" value="KAsynt_C_assoc"/>
    <property type="match status" value="1"/>
</dbReference>
<dbReference type="InterPro" id="IPR032821">
    <property type="entry name" value="PKS_assoc"/>
</dbReference>
<dbReference type="CDD" id="cd00833">
    <property type="entry name" value="PKS"/>
    <property type="match status" value="1"/>
</dbReference>
<proteinExistence type="predicted"/>
<evidence type="ECO:0000256" key="8">
    <source>
        <dbReference type="SAM" id="MobiDB-lite"/>
    </source>
</evidence>
<dbReference type="Gene3D" id="3.40.50.12780">
    <property type="entry name" value="N-terminal domain of ligase-like"/>
    <property type="match status" value="1"/>
</dbReference>
<dbReference type="InterPro" id="IPR015422">
    <property type="entry name" value="PyrdxlP-dep_Trfase_small"/>
</dbReference>
<dbReference type="Gene3D" id="3.90.1150.10">
    <property type="entry name" value="Aspartate Aminotransferase, domain 1"/>
    <property type="match status" value="1"/>
</dbReference>
<feature type="domain" description="Ketosynthase family 3 (KS3)" evidence="10">
    <location>
        <begin position="797"/>
        <end position="1207"/>
    </location>
</feature>
<protein>
    <submittedName>
        <fullName evidence="11">Type I polyketide synthase</fullName>
    </submittedName>
</protein>
<dbReference type="InterPro" id="IPR001917">
    <property type="entry name" value="Aminotrans_II_pyridoxalP_BS"/>
</dbReference>
<evidence type="ECO:0000256" key="4">
    <source>
        <dbReference type="ARBA" id="ARBA00022679"/>
    </source>
</evidence>
<dbReference type="Pfam" id="PF02801">
    <property type="entry name" value="Ketoacyl-synt_C"/>
    <property type="match status" value="1"/>
</dbReference>
<dbReference type="CDD" id="cd05931">
    <property type="entry name" value="FAAL"/>
    <property type="match status" value="1"/>
</dbReference>
<dbReference type="EMBL" id="BAAASK010000003">
    <property type="protein sequence ID" value="GAA2676017.1"/>
    <property type="molecule type" value="Genomic_DNA"/>
</dbReference>
<dbReference type="Gene3D" id="3.40.640.10">
    <property type="entry name" value="Type I PLP-dependent aspartate aminotransferase-like (Major domain)"/>
    <property type="match status" value="1"/>
</dbReference>
<keyword evidence="4" id="KW-0808">Transferase</keyword>
<comment type="cofactor">
    <cofactor evidence="1">
        <name>pyridoxal 5'-phosphate</name>
        <dbReference type="ChEBI" id="CHEBI:597326"/>
    </cofactor>
</comment>
<dbReference type="InterPro" id="IPR020806">
    <property type="entry name" value="PKS_PP-bd"/>
</dbReference>
<dbReference type="Gene3D" id="3.30.70.3290">
    <property type="match status" value="1"/>
</dbReference>
<evidence type="ECO:0000313" key="11">
    <source>
        <dbReference type="EMBL" id="GAA2676017.1"/>
    </source>
</evidence>
<dbReference type="Pfam" id="PF00155">
    <property type="entry name" value="Aminotran_1_2"/>
    <property type="match status" value="1"/>
</dbReference>
<dbReference type="InterPro" id="IPR016035">
    <property type="entry name" value="Acyl_Trfase/lysoPLipase"/>
</dbReference>
<feature type="region of interest" description="Disordered" evidence="8">
    <location>
        <begin position="772"/>
        <end position="795"/>
    </location>
</feature>
<accession>A0ABN3SFL7</accession>
<dbReference type="InterPro" id="IPR016036">
    <property type="entry name" value="Malonyl_transacylase_ACP-bd"/>
</dbReference>
<dbReference type="PANTHER" id="PTHR43775:SF37">
    <property type="entry name" value="SI:DKEY-61P9.11"/>
    <property type="match status" value="1"/>
</dbReference>
<dbReference type="InterPro" id="IPR018201">
    <property type="entry name" value="Ketoacyl_synth_AS"/>
</dbReference>
<dbReference type="InterPro" id="IPR020841">
    <property type="entry name" value="PKS_Beta-ketoAc_synthase_dom"/>
</dbReference>
<dbReference type="InterPro" id="IPR014030">
    <property type="entry name" value="Ketoacyl_synth_N"/>
</dbReference>
<dbReference type="InterPro" id="IPR009081">
    <property type="entry name" value="PP-bd_ACP"/>
</dbReference>
<feature type="region of interest" description="Disordered" evidence="8">
    <location>
        <begin position="1770"/>
        <end position="1806"/>
    </location>
</feature>
<sequence>MARNRREKNVSHGPTDPLHEHWQGPEPETVTALLRHRAEHTPDALAHRFLTDTDGTSVAWTYRELDLHAREVATHLRHAGVGQGPVLLLHPPGLDYLAAFFGCLYAGAVAVPAYPPDNARFGQTVPRLAAIARDCAATHALTTRRVRETVAADGTGRVGTELDGVRWLVTEDLYTGESTTAWEDPGATARSLAFLQYTSGSTAAPKGVMVEHGNLVRNLRSIHLRLGHDADSGMVSWLPPYHDMGLIGGILTPVYGGFPAHLMAPMTFVQRPLLWLETLSRTGASTSVAPNFGFEQCLRRITPAQRAGLDLSRWRLALNGAEPIRPDTLDRFAEYFAPAGFDRTALLPCYGLAEATLMVTGVRPADPPVVESFDAAALEAGTARPADPGGVRTTRVVGCGAPVADVEVAVVDAATGRRVPDGTVAEIRVSGPGVARGYWGRPEAAAEVFGTRIDGEPGNAWLRTGDVGFRHDGQLYVVGRTKDVIIVQGRNIHPQDVEQTAERVGAGLRAGYGAAFAVPTADGEQLALAYEIGGPGAGDPHALLARLRTAIADEHQVTPHTVVLLKRSSVPRTTSGKIQRGACRQRLLDLELPVVAASVVQDGALPDTPAPHAPASPDRTAALVADALDRAATDAPDGTSRYPRLLTAVRTLSERLGVALDVGELLSGPEPDGAPSLTGLCRAALADAAPAPTAAPERTRTQAVDWLRRAVAARLGLRPSVIDTTVPFTSLGLDSKQAVALTAPFGDWLGTPVTPATLYDHPTVESLAAHVTGPEADGTPHPHPRRPAPEPARGRADEPVAVIGIGCRFPGAPDPDSYWRLLRDGRDAVGEAPADRHGDTGGRPGGFLEHVYDFDARFFGVSARETERMDPQQRLLLEVAWQTFEDAGIAPSSLAGTDTGVFVGISGHDYADLQMPHPDVVDMYSATGNAQSVAAGRLSYFFDLTGPSLALDTACSSSLAAVHTAMRSLRDGECGVALAGGVNLMLTPGLSEALARGGMLGPGGRCRTFDDGADGYVRGEGAGLVCLKPLSAALADGDRVHAVLTGSALGHGGRANGLTAPRSTAQRAVMTGALERAGVQPGQIDYVEAHGTGTALGDPIEWEALTGVYGRGRPADAPCPVGSVKTAIGHLEAAAGIAGLIKAVLVVREREVPPLLHLTTPNRHLDWTGSGLTVPTTRRALPAGGTLRAGVSSFGFGGTNAHVIVESAPAPPAPAGESGAPDGTVHALSLSAHTESALATLAGRYRTHLAAHPGVPLAALCHSARTGRSRLPHRAVLTAATRDELDTALEALIRREPAVDVARGGPADGTAPTVAFLFGGQGTQYPGMGRDLYDAHPVLARTLRRADAVLRGLGEIPLLDLLFDPDRAEDLARTRYCQPALVALEVALADLWTSCGVRPAAVLGHSVGALAAACVAGVLSLEDALTLAVVRGRAMDEQPGEGAMIACVGDPETVREIAAGHDRVALAAVNAPRNLVFSGAADRIAALRGDLERKGVTVRPLAVSHAFHSPLMAGAAEPLLEAARAVEFHPPAIPWISDATGEPVTRVDAEYWVRHLLGTVRFADGFARLRDRGAEGGPGCDAFVEIGPHPTLLNLGRSAVADGPEPDGRPTLWLPSLRRGAPGRRTLLRSLGGYQCAGGDVDWSALDDEHPPARVPLPHTPFERRTYRFQAPTPDQEGDPMPSQPTVPGTAPTGPAGEVSRTVLDTVARVCGFPVADLPVHARLGLELGFDSLMRTDLQRRLTDRFPQRMHTLQDLPEDPTVQDIIGRLAAGADPDGDPAGGAHTARPALAGTGPAAPPAHPAAVPAAPPVPAPQYAPYGAFPAPPHGYAVAAPVPQPGVPYPYPYGYPPHGAPGYAYYVPQPYPPQAFPPPAPPSPLQAAPAPVPAAAPAPVPDPVPAPAAPVRQERAFEDWAEYAELQGRLRQTRTSGSNPYGRTHEGFNSALATVDGTKVVNFAAFNYLALSHHPRVRQAAKDAVDRYGTSASATPLLFGETPLHHELEAEIARFIGTEAAIVFAGGHATNVATVGHLFGPEDLVVHDAWIHDSTVRGCILSGARRRSFPHNDWAALDRILTGARASHRRALVVIEGAYSQDGDIPDLPRFIEVKKRHGAMLMIDEAHSIGVLGRTGRGVGEHYGTDPADVDLWMGTLSKALGSLGGYIAARRPIIEYLKFTAPLHIFSTGISPANAAAALEALRVVQDEPERVARVQELAEFFRAGARARGLDVGVSRLSAVIPVITGDWEKTMALSNSLLERGVNVMPIGYPAVPRDQCRLRFFINADHSEADLEHSLDLLV</sequence>
<organism evidence="11 12">
    <name type="scientific">Streptomyces violaceolatus</name>
    <dbReference type="NCBI Taxonomy" id="67378"/>
    <lineage>
        <taxon>Bacteria</taxon>
        <taxon>Bacillati</taxon>
        <taxon>Actinomycetota</taxon>
        <taxon>Actinomycetes</taxon>
        <taxon>Kitasatosporales</taxon>
        <taxon>Streptomycetaceae</taxon>
        <taxon>Streptomyces</taxon>
        <taxon>Streptomyces violaceoruber group</taxon>
    </lineage>
</organism>
<dbReference type="InterPro" id="IPR045851">
    <property type="entry name" value="AMP-bd_C_sf"/>
</dbReference>
<dbReference type="Pfam" id="PF00550">
    <property type="entry name" value="PP-binding"/>
    <property type="match status" value="2"/>
</dbReference>
<evidence type="ECO:0000259" key="9">
    <source>
        <dbReference type="PROSITE" id="PS50075"/>
    </source>
</evidence>
<dbReference type="Gene3D" id="3.40.47.10">
    <property type="match status" value="1"/>
</dbReference>
<dbReference type="InterPro" id="IPR014043">
    <property type="entry name" value="Acyl_transferase_dom"/>
</dbReference>
<dbReference type="InterPro" id="IPR042099">
    <property type="entry name" value="ANL_N_sf"/>
</dbReference>
<dbReference type="InterPro" id="IPR015424">
    <property type="entry name" value="PyrdxlP-dep_Trfase"/>
</dbReference>
<evidence type="ECO:0000256" key="6">
    <source>
        <dbReference type="ARBA" id="ARBA00023194"/>
    </source>
</evidence>